<dbReference type="FunFam" id="1.25.40.80:FF:000004">
    <property type="entry name" value="Deoxyribodipyrimidine photolyase"/>
    <property type="match status" value="1"/>
</dbReference>
<name>A0A1D8D7H7_CHLLM</name>
<dbReference type="FunFam" id="3.40.50.620:FF:000110">
    <property type="entry name" value="Deoxyribodipyrimidine photolyase"/>
    <property type="match status" value="1"/>
</dbReference>
<dbReference type="GO" id="GO:0003677">
    <property type="term" value="F:DNA binding"/>
    <property type="evidence" value="ECO:0007669"/>
    <property type="project" value="UniProtKB-KW"/>
</dbReference>
<dbReference type="SUPFAM" id="SSF52425">
    <property type="entry name" value="Cryptochrome/photolyase, N-terminal domain"/>
    <property type="match status" value="1"/>
</dbReference>
<dbReference type="OrthoDB" id="9772484at2"/>
<dbReference type="InterPro" id="IPR014729">
    <property type="entry name" value="Rossmann-like_a/b/a_fold"/>
</dbReference>
<dbReference type="RefSeq" id="WP_069810335.1">
    <property type="nucleotide sequence ID" value="NZ_CP017305.1"/>
</dbReference>
<comment type="cofactor">
    <cofactor evidence="1">
        <name>(6R)-5,10-methylene-5,6,7,8-tetrahydrofolate</name>
        <dbReference type="ChEBI" id="CHEBI:15636"/>
    </cofactor>
</comment>
<evidence type="ECO:0000256" key="1">
    <source>
        <dbReference type="ARBA" id="ARBA00001932"/>
    </source>
</evidence>
<dbReference type="Gene3D" id="3.40.50.620">
    <property type="entry name" value="HUPs"/>
    <property type="match status" value="1"/>
</dbReference>
<evidence type="ECO:0000313" key="16">
    <source>
        <dbReference type="Proteomes" id="UP000095185"/>
    </source>
</evidence>
<evidence type="ECO:0000256" key="12">
    <source>
        <dbReference type="ARBA" id="ARBA00031671"/>
    </source>
</evidence>
<evidence type="ECO:0000256" key="10">
    <source>
        <dbReference type="ARBA" id="ARBA00023204"/>
    </source>
</evidence>
<evidence type="ECO:0000256" key="3">
    <source>
        <dbReference type="ARBA" id="ARBA00006409"/>
    </source>
</evidence>
<evidence type="ECO:0000256" key="4">
    <source>
        <dbReference type="ARBA" id="ARBA00013149"/>
    </source>
</evidence>
<sequence length="460" mass="52567">MNNCHEIDQRRARRLNLRQDQRGPVIYWMSRDQRYQNNWALLFACQKSRQLQQPLEVVFTLAPSFLGAPLRHYDFMFKGLAEVEASLRNAGIPMTVIFGNPAETLPAFAENRRAGAVISDFSPLSLVRHWKQNAAAAISCAFYEVDARNIVPCWLASPKQEYAARTIRPRLGALRKSFLTPFPQPVALCQPDSLLNPPINWDGLLEKLDVDRSLKPVTHLVPGEAAAEKRLHRFIDRVLDRYADKRNDPNAEAVSGLSPYLHFGQISAQHAAFQALRSMASQENRDAFIEELFIRRELAENYCFYNEKYDVFDTLPEWAKATLMEHASDQREYLYTPEEFEQAKTHDPLWNAAQLSLVETGVMHGYMRMYWAKKILEWSASPAAAFDIAIMLNDRYALDGRDPNGYAGVAWSIGGLHDRPWSERPVYGKIRYMNASGCKRKFDVPRYIASVTGEAAPMLF</sequence>
<proteinExistence type="inferred from homology"/>
<dbReference type="GO" id="GO:0009650">
    <property type="term" value="P:UV protection"/>
    <property type="evidence" value="ECO:0007669"/>
    <property type="project" value="UniProtKB-ARBA"/>
</dbReference>
<evidence type="ECO:0000256" key="7">
    <source>
        <dbReference type="ARBA" id="ARBA00022763"/>
    </source>
</evidence>
<evidence type="ECO:0000256" key="8">
    <source>
        <dbReference type="ARBA" id="ARBA00022827"/>
    </source>
</evidence>
<keyword evidence="16" id="KW-1185">Reference proteome</keyword>
<dbReference type="PROSITE" id="PS51645">
    <property type="entry name" value="PHR_CRY_ALPHA_BETA"/>
    <property type="match status" value="1"/>
</dbReference>
<dbReference type="GO" id="GO:0000719">
    <property type="term" value="P:photoreactive repair"/>
    <property type="evidence" value="ECO:0007669"/>
    <property type="project" value="TreeGrafter"/>
</dbReference>
<evidence type="ECO:0000256" key="2">
    <source>
        <dbReference type="ARBA" id="ARBA00001974"/>
    </source>
</evidence>
<dbReference type="Pfam" id="PF00875">
    <property type="entry name" value="DNA_photolyase"/>
    <property type="match status" value="1"/>
</dbReference>
<feature type="domain" description="Photolyase/cryptochrome alpha/beta" evidence="14">
    <location>
        <begin position="23"/>
        <end position="153"/>
    </location>
</feature>
<evidence type="ECO:0000313" key="15">
    <source>
        <dbReference type="EMBL" id="AOS84138.1"/>
    </source>
</evidence>
<accession>A0A1D8D7H7</accession>
<protein>
    <recommendedName>
        <fullName evidence="5">Deoxyribodipyrimidine photo-lyase</fullName>
        <ecNumber evidence="4">4.1.99.3</ecNumber>
    </recommendedName>
    <alternativeName>
        <fullName evidence="12">DNA photolyase</fullName>
    </alternativeName>
</protein>
<dbReference type="GO" id="GO:0003904">
    <property type="term" value="F:deoxyribodipyrimidine photo-lyase activity"/>
    <property type="evidence" value="ECO:0007669"/>
    <property type="project" value="UniProtKB-EC"/>
</dbReference>
<dbReference type="InterPro" id="IPR008148">
    <property type="entry name" value="DNA_photolyase_2"/>
</dbReference>
<dbReference type="STRING" id="274537.BIU88_08335"/>
<keyword evidence="10" id="KW-0234">DNA repair</keyword>
<keyword evidence="8" id="KW-0274">FAD</keyword>
<evidence type="ECO:0000256" key="13">
    <source>
        <dbReference type="ARBA" id="ARBA00033999"/>
    </source>
</evidence>
<dbReference type="InterPro" id="IPR036134">
    <property type="entry name" value="Crypto/Photolyase_FAD-like_sf"/>
</dbReference>
<dbReference type="InterPro" id="IPR052219">
    <property type="entry name" value="Photolyase_Class-2"/>
</dbReference>
<dbReference type="FunFam" id="1.10.579.10:FF:000002">
    <property type="entry name" value="Deoxyribodipyrimidine photolyase"/>
    <property type="match status" value="1"/>
</dbReference>
<evidence type="ECO:0000259" key="14">
    <source>
        <dbReference type="PROSITE" id="PS51645"/>
    </source>
</evidence>
<keyword evidence="11" id="KW-0456">Lyase</keyword>
<dbReference type="NCBIfam" id="TIGR00591">
    <property type="entry name" value="phr2"/>
    <property type="match status" value="1"/>
</dbReference>
<dbReference type="AlphaFoldDB" id="A0A1D8D7H7"/>
<dbReference type="Gene3D" id="1.10.579.10">
    <property type="entry name" value="DNA Cyclobutane Dipyrimidine Photolyase, subunit A, domain 3"/>
    <property type="match status" value="1"/>
</dbReference>
<keyword evidence="6" id="KW-0285">Flavoprotein</keyword>
<dbReference type="PANTHER" id="PTHR10211:SF0">
    <property type="entry name" value="DEOXYRIBODIPYRIMIDINE PHOTO-LYASE"/>
    <property type="match status" value="1"/>
</dbReference>
<dbReference type="EC" id="4.1.99.3" evidence="4"/>
<dbReference type="PANTHER" id="PTHR10211">
    <property type="entry name" value="DEOXYRIBODIPYRIMIDINE PHOTOLYASE"/>
    <property type="match status" value="1"/>
</dbReference>
<dbReference type="Gene3D" id="1.25.40.80">
    <property type="match status" value="1"/>
</dbReference>
<comment type="similarity">
    <text evidence="3">Belongs to the DNA photolyase class-2 family.</text>
</comment>
<dbReference type="SUPFAM" id="SSF48173">
    <property type="entry name" value="Cryptochrome/photolyase FAD-binding domain"/>
    <property type="match status" value="1"/>
</dbReference>
<keyword evidence="7" id="KW-0227">DNA damage</keyword>
<dbReference type="InterPro" id="IPR006050">
    <property type="entry name" value="DNA_photolyase_N"/>
</dbReference>
<gene>
    <name evidence="15" type="ORF">BIU88_08335</name>
</gene>
<organism evidence="15 16">
    <name type="scientific">Chlorobaculum limnaeum</name>
    <dbReference type="NCBI Taxonomy" id="274537"/>
    <lineage>
        <taxon>Bacteria</taxon>
        <taxon>Pseudomonadati</taxon>
        <taxon>Chlorobiota</taxon>
        <taxon>Chlorobiia</taxon>
        <taxon>Chlorobiales</taxon>
        <taxon>Chlorobiaceae</taxon>
        <taxon>Chlorobaculum</taxon>
    </lineage>
</organism>
<evidence type="ECO:0000256" key="11">
    <source>
        <dbReference type="ARBA" id="ARBA00023239"/>
    </source>
</evidence>
<evidence type="ECO:0000256" key="5">
    <source>
        <dbReference type="ARBA" id="ARBA00014046"/>
    </source>
</evidence>
<evidence type="ECO:0000256" key="6">
    <source>
        <dbReference type="ARBA" id="ARBA00022630"/>
    </source>
</evidence>
<dbReference type="EMBL" id="CP017305">
    <property type="protein sequence ID" value="AOS84138.1"/>
    <property type="molecule type" value="Genomic_DNA"/>
</dbReference>
<dbReference type="KEGG" id="clz:BIU88_08335"/>
<comment type="catalytic activity">
    <reaction evidence="13">
        <text>cyclobutadipyrimidine (in DNA) = 2 pyrimidine residues (in DNA).</text>
        <dbReference type="EC" id="4.1.99.3"/>
    </reaction>
</comment>
<dbReference type="InterPro" id="IPR036155">
    <property type="entry name" value="Crypto/Photolyase_N_sf"/>
</dbReference>
<dbReference type="Proteomes" id="UP000095185">
    <property type="component" value="Chromosome"/>
</dbReference>
<evidence type="ECO:0000256" key="9">
    <source>
        <dbReference type="ARBA" id="ARBA00023125"/>
    </source>
</evidence>
<keyword evidence="9" id="KW-0238">DNA-binding</keyword>
<comment type="cofactor">
    <cofactor evidence="2">
        <name>FAD</name>
        <dbReference type="ChEBI" id="CHEBI:57692"/>
    </cofactor>
</comment>
<reference evidence="15" key="1">
    <citation type="submission" date="2016-09" db="EMBL/GenBank/DDBJ databases">
        <title>Genome sequence of Chlorobaculum limnaeum.</title>
        <authorList>
            <person name="Liu Z."/>
            <person name="Tank M."/>
            <person name="Bryant D.A."/>
        </authorList>
    </citation>
    <scope>NUCLEOTIDE SEQUENCE [LARGE SCALE GENOMIC DNA]</scope>
    <source>
        <strain evidence="15">DSM 1677</strain>
    </source>
</reference>